<feature type="compositionally biased region" description="Low complexity" evidence="2">
    <location>
        <begin position="160"/>
        <end position="171"/>
    </location>
</feature>
<keyword evidence="6" id="KW-1185">Reference proteome</keyword>
<evidence type="ECO:0000313" key="6">
    <source>
        <dbReference type="Proteomes" id="UP000238413"/>
    </source>
</evidence>
<dbReference type="InterPro" id="IPR001031">
    <property type="entry name" value="Thioesterase"/>
</dbReference>
<dbReference type="Pfam" id="PF00975">
    <property type="entry name" value="Thioesterase"/>
    <property type="match status" value="1"/>
</dbReference>
<feature type="compositionally biased region" description="Pro residues" evidence="2">
    <location>
        <begin position="148"/>
        <end position="159"/>
    </location>
</feature>
<dbReference type="InterPro" id="IPR000873">
    <property type="entry name" value="AMP-dep_synth/lig_dom"/>
</dbReference>
<dbReference type="InterPro" id="IPR042099">
    <property type="entry name" value="ANL_N_sf"/>
</dbReference>
<evidence type="ECO:0000259" key="3">
    <source>
        <dbReference type="Pfam" id="PF00501"/>
    </source>
</evidence>
<dbReference type="PANTHER" id="PTHR43767">
    <property type="entry name" value="LONG-CHAIN-FATTY-ACID--COA LIGASE"/>
    <property type="match status" value="1"/>
</dbReference>
<dbReference type="SUPFAM" id="SSF56801">
    <property type="entry name" value="Acetyl-CoA synthetase-like"/>
    <property type="match status" value="1"/>
</dbReference>
<feature type="compositionally biased region" description="Low complexity" evidence="2">
    <location>
        <begin position="196"/>
        <end position="208"/>
    </location>
</feature>
<evidence type="ECO:0000259" key="4">
    <source>
        <dbReference type="Pfam" id="PF00975"/>
    </source>
</evidence>
<dbReference type="Pfam" id="PF00501">
    <property type="entry name" value="AMP-binding"/>
    <property type="match status" value="1"/>
</dbReference>
<feature type="compositionally biased region" description="Polar residues" evidence="2">
    <location>
        <begin position="184"/>
        <end position="195"/>
    </location>
</feature>
<dbReference type="Gene3D" id="3.40.50.12780">
    <property type="entry name" value="N-terminal domain of ligase-like"/>
    <property type="match status" value="1"/>
</dbReference>
<accession>A0ABN5HUT8</accession>
<evidence type="ECO:0008006" key="7">
    <source>
        <dbReference type="Google" id="ProtNLM"/>
    </source>
</evidence>
<gene>
    <name evidence="5" type="ORF">C4B68_02755</name>
</gene>
<proteinExistence type="predicted"/>
<comment type="cofactor">
    <cofactor evidence="1">
        <name>pantetheine 4'-phosphate</name>
        <dbReference type="ChEBI" id="CHEBI:47942"/>
    </cofactor>
</comment>
<dbReference type="InterPro" id="IPR029058">
    <property type="entry name" value="AB_hydrolase_fold"/>
</dbReference>
<dbReference type="PANTHER" id="PTHR43767:SF1">
    <property type="entry name" value="NONRIBOSOMAL PEPTIDE SYNTHASE PES1 (EUROFUNG)-RELATED"/>
    <property type="match status" value="1"/>
</dbReference>
<reference evidence="5 6" key="1">
    <citation type="submission" date="2018-02" db="EMBL/GenBank/DDBJ databases">
        <title>Complete genome sequence of Streptomyces dengpaensis, the producer of angucyclines.</title>
        <authorList>
            <person name="Yumei L."/>
        </authorList>
    </citation>
    <scope>NUCLEOTIDE SEQUENCE [LARGE SCALE GENOMIC DNA]</scope>
    <source>
        <strain evidence="5 6">XZHG99</strain>
    </source>
</reference>
<dbReference type="EMBL" id="CP026652">
    <property type="protein sequence ID" value="AVH54895.1"/>
    <property type="molecule type" value="Genomic_DNA"/>
</dbReference>
<dbReference type="SUPFAM" id="SSF53474">
    <property type="entry name" value="alpha/beta-Hydrolases"/>
    <property type="match status" value="1"/>
</dbReference>
<name>A0ABN5HUT8_9ACTN</name>
<dbReference type="InterPro" id="IPR050237">
    <property type="entry name" value="ATP-dep_AMP-bd_enzyme"/>
</dbReference>
<evidence type="ECO:0000256" key="2">
    <source>
        <dbReference type="SAM" id="MobiDB-lite"/>
    </source>
</evidence>
<evidence type="ECO:0000313" key="5">
    <source>
        <dbReference type="EMBL" id="AVH54895.1"/>
    </source>
</evidence>
<evidence type="ECO:0000256" key="1">
    <source>
        <dbReference type="ARBA" id="ARBA00001957"/>
    </source>
</evidence>
<sequence>MADVQGELVRALPGTLREHAARRGGKTAHRDARRAVSYAEWEERTGRLAGHLARLGIRRGDRVAIHLGSRVELVESCLGVLRAGAIGVLLNPGASDEELAYLLDESGAVLVVTEEPLLPRVARLAAWRPGLRVVVATSGPSRPKRSPPRPTRSPPPPTRSHPLPTRSPSRSWPERIRAWRPGTISASTIRPGSSTPQAPRAKARAPSPRSVPPCGRWPRRTYRRSGCGSGTGCCGPCRCSTPTPTRCACWGWSRSVRAPTSSTGARTSLRHSRRSRSPCWPECPPPTACCWTRCARRRHPCPLLCGCASPGARRHLGDRPYVVVGHSMGGTVAHAIATRLAADGTPPAGLVLVDSYHITPDREAEPWLLALPARIPLTIGDGSTPRWTT</sequence>
<feature type="domain" description="Thioesterase" evidence="4">
    <location>
        <begin position="314"/>
        <end position="357"/>
    </location>
</feature>
<feature type="region of interest" description="Disordered" evidence="2">
    <location>
        <begin position="136"/>
        <end position="215"/>
    </location>
</feature>
<feature type="domain" description="AMP-dependent synthetase/ligase" evidence="3">
    <location>
        <begin position="16"/>
        <end position="141"/>
    </location>
</feature>
<dbReference type="Gene3D" id="3.40.50.1820">
    <property type="entry name" value="alpha/beta hydrolase"/>
    <property type="match status" value="1"/>
</dbReference>
<dbReference type="Proteomes" id="UP000238413">
    <property type="component" value="Chromosome"/>
</dbReference>
<protein>
    <recommendedName>
        <fullName evidence="7">AMP-dependent synthetase/ligase domain-containing protein</fullName>
    </recommendedName>
</protein>
<organism evidence="5 6">
    <name type="scientific">Streptomyces dengpaensis</name>
    <dbReference type="NCBI Taxonomy" id="2049881"/>
    <lineage>
        <taxon>Bacteria</taxon>
        <taxon>Bacillati</taxon>
        <taxon>Actinomycetota</taxon>
        <taxon>Actinomycetes</taxon>
        <taxon>Kitasatosporales</taxon>
        <taxon>Streptomycetaceae</taxon>
        <taxon>Streptomyces</taxon>
    </lineage>
</organism>